<dbReference type="InterPro" id="IPR003018">
    <property type="entry name" value="GAF"/>
</dbReference>
<dbReference type="Proteomes" id="UP000240542">
    <property type="component" value="Unassembled WGS sequence"/>
</dbReference>
<evidence type="ECO:0000259" key="5">
    <source>
        <dbReference type="PROSITE" id="PS50921"/>
    </source>
</evidence>
<dbReference type="PANTHER" id="PTHR43102:SF2">
    <property type="entry name" value="GAF DOMAIN-CONTAINING PROTEIN"/>
    <property type="match status" value="1"/>
</dbReference>
<dbReference type="PANTHER" id="PTHR43102">
    <property type="entry name" value="SLR1143 PROTEIN"/>
    <property type="match status" value="1"/>
</dbReference>
<protein>
    <submittedName>
        <fullName evidence="6">GAF domain-containing protein</fullName>
    </submittedName>
</protein>
<dbReference type="SMART" id="SM01012">
    <property type="entry name" value="ANTAR"/>
    <property type="match status" value="1"/>
</dbReference>
<feature type="domain" description="ANTAR" evidence="5">
    <location>
        <begin position="178"/>
        <end position="239"/>
    </location>
</feature>
<gene>
    <name evidence="6" type="ORF">CLV63_11575</name>
</gene>
<dbReference type="SMART" id="SM00065">
    <property type="entry name" value="GAF"/>
    <property type="match status" value="1"/>
</dbReference>
<accession>A0A2P8DDZ1</accession>
<dbReference type="Gene3D" id="1.10.10.10">
    <property type="entry name" value="Winged helix-like DNA-binding domain superfamily/Winged helix DNA-binding domain"/>
    <property type="match status" value="1"/>
</dbReference>
<evidence type="ECO:0000256" key="2">
    <source>
        <dbReference type="ARBA" id="ARBA00022777"/>
    </source>
</evidence>
<dbReference type="Pfam" id="PF01590">
    <property type="entry name" value="GAF"/>
    <property type="match status" value="1"/>
</dbReference>
<dbReference type="Gene3D" id="3.30.450.40">
    <property type="match status" value="1"/>
</dbReference>
<dbReference type="EMBL" id="PYGA01000015">
    <property type="protein sequence ID" value="PSK95415.1"/>
    <property type="molecule type" value="Genomic_DNA"/>
</dbReference>
<keyword evidence="3" id="KW-0805">Transcription regulation</keyword>
<evidence type="ECO:0000256" key="4">
    <source>
        <dbReference type="ARBA" id="ARBA00023163"/>
    </source>
</evidence>
<dbReference type="RefSeq" id="WP_170134283.1">
    <property type="nucleotide sequence ID" value="NZ_PYGA01000015.1"/>
</dbReference>
<evidence type="ECO:0000313" key="7">
    <source>
        <dbReference type="Proteomes" id="UP000240542"/>
    </source>
</evidence>
<dbReference type="InterPro" id="IPR029016">
    <property type="entry name" value="GAF-like_dom_sf"/>
</dbReference>
<dbReference type="SUPFAM" id="SSF55781">
    <property type="entry name" value="GAF domain-like"/>
    <property type="match status" value="1"/>
</dbReference>
<dbReference type="GO" id="GO:0003723">
    <property type="term" value="F:RNA binding"/>
    <property type="evidence" value="ECO:0007669"/>
    <property type="project" value="InterPro"/>
</dbReference>
<dbReference type="Pfam" id="PF03861">
    <property type="entry name" value="ANTAR"/>
    <property type="match status" value="1"/>
</dbReference>
<keyword evidence="1" id="KW-0808">Transferase</keyword>
<dbReference type="SUPFAM" id="SSF52172">
    <property type="entry name" value="CheY-like"/>
    <property type="match status" value="1"/>
</dbReference>
<dbReference type="InterPro" id="IPR011006">
    <property type="entry name" value="CheY-like_superfamily"/>
</dbReference>
<evidence type="ECO:0000256" key="3">
    <source>
        <dbReference type="ARBA" id="ARBA00023015"/>
    </source>
</evidence>
<keyword evidence="4" id="KW-0804">Transcription</keyword>
<evidence type="ECO:0000256" key="1">
    <source>
        <dbReference type="ARBA" id="ARBA00022679"/>
    </source>
</evidence>
<organism evidence="6 7">
    <name type="scientific">Murinocardiopsis flavida</name>
    <dbReference type="NCBI Taxonomy" id="645275"/>
    <lineage>
        <taxon>Bacteria</taxon>
        <taxon>Bacillati</taxon>
        <taxon>Actinomycetota</taxon>
        <taxon>Actinomycetes</taxon>
        <taxon>Streptosporangiales</taxon>
        <taxon>Nocardiopsidaceae</taxon>
        <taxon>Murinocardiopsis</taxon>
    </lineage>
</organism>
<dbReference type="AlphaFoldDB" id="A0A2P8DDZ1"/>
<reference evidence="6 7" key="1">
    <citation type="submission" date="2018-03" db="EMBL/GenBank/DDBJ databases">
        <title>Genomic Encyclopedia of Archaeal and Bacterial Type Strains, Phase II (KMG-II): from individual species to whole genera.</title>
        <authorList>
            <person name="Goeker M."/>
        </authorList>
    </citation>
    <scope>NUCLEOTIDE SEQUENCE [LARGE SCALE GENOMIC DNA]</scope>
    <source>
        <strain evidence="6 7">DSM 45312</strain>
    </source>
</reference>
<dbReference type="PROSITE" id="PS50921">
    <property type="entry name" value="ANTAR"/>
    <property type="match status" value="1"/>
</dbReference>
<name>A0A2P8DDZ1_9ACTN</name>
<dbReference type="GO" id="GO:0016301">
    <property type="term" value="F:kinase activity"/>
    <property type="evidence" value="ECO:0007669"/>
    <property type="project" value="UniProtKB-KW"/>
</dbReference>
<dbReference type="InterPro" id="IPR005561">
    <property type="entry name" value="ANTAR"/>
</dbReference>
<dbReference type="InterPro" id="IPR036388">
    <property type="entry name" value="WH-like_DNA-bd_sf"/>
</dbReference>
<keyword evidence="7" id="KW-1185">Reference proteome</keyword>
<sequence>MRDSEHKDGGSSGEAERMAAVRRYDILDTPPDGSYDRVAALVARTFQVPIATVTIVDEDRIWFKAAQGLPEGVVEIGRDPGLCASAILQDATYVVTDALRDSRALANPLVRGELGLRFYAAAPITTADGHRLGTVNAIGTVPREATEGERATLRDLAAIVMDNLDQRLAAMRTVRLERELRESKEANLHAALNSRATIDQAIGIIMARRRCSADDAFAVLSRTSQNRNTKLRDIAAEILTQTTTPGPTP</sequence>
<evidence type="ECO:0000313" key="6">
    <source>
        <dbReference type="EMBL" id="PSK95415.1"/>
    </source>
</evidence>
<comment type="caution">
    <text evidence="6">The sequence shown here is derived from an EMBL/GenBank/DDBJ whole genome shotgun (WGS) entry which is preliminary data.</text>
</comment>
<keyword evidence="2" id="KW-0418">Kinase</keyword>
<proteinExistence type="predicted"/>